<gene>
    <name evidence="1" type="ORF">Hypma_004247</name>
</gene>
<comment type="caution">
    <text evidence="1">The sequence shown here is derived from an EMBL/GenBank/DDBJ whole genome shotgun (WGS) entry which is preliminary data.</text>
</comment>
<proteinExistence type="predicted"/>
<keyword evidence="2" id="KW-1185">Reference proteome</keyword>
<dbReference type="AlphaFoldDB" id="A0A369J0L7"/>
<dbReference type="Proteomes" id="UP000076154">
    <property type="component" value="Unassembled WGS sequence"/>
</dbReference>
<evidence type="ECO:0000313" key="1">
    <source>
        <dbReference type="EMBL" id="RDB15541.1"/>
    </source>
</evidence>
<protein>
    <submittedName>
        <fullName evidence="1">Uncharacterized protein</fullName>
    </submittedName>
</protein>
<dbReference type="InParanoid" id="A0A369J0L7"/>
<name>A0A369J0L7_HYPMA</name>
<organism evidence="1 2">
    <name type="scientific">Hypsizygus marmoreus</name>
    <name type="common">White beech mushroom</name>
    <name type="synonym">Agaricus marmoreus</name>
    <dbReference type="NCBI Taxonomy" id="39966"/>
    <lineage>
        <taxon>Eukaryota</taxon>
        <taxon>Fungi</taxon>
        <taxon>Dikarya</taxon>
        <taxon>Basidiomycota</taxon>
        <taxon>Agaricomycotina</taxon>
        <taxon>Agaricomycetes</taxon>
        <taxon>Agaricomycetidae</taxon>
        <taxon>Agaricales</taxon>
        <taxon>Tricholomatineae</taxon>
        <taxon>Lyophyllaceae</taxon>
        <taxon>Hypsizygus</taxon>
    </lineage>
</organism>
<evidence type="ECO:0000313" key="2">
    <source>
        <dbReference type="Proteomes" id="UP000076154"/>
    </source>
</evidence>
<reference evidence="1" key="1">
    <citation type="submission" date="2018-04" db="EMBL/GenBank/DDBJ databases">
        <title>Whole genome sequencing of Hypsizygus marmoreus.</title>
        <authorList>
            <person name="Choi I.-G."/>
            <person name="Min B."/>
            <person name="Kim J.-G."/>
            <person name="Kim S."/>
            <person name="Oh Y.-L."/>
            <person name="Kong W.-S."/>
            <person name="Park H."/>
            <person name="Jeong J."/>
            <person name="Song E.-S."/>
        </authorList>
    </citation>
    <scope>NUCLEOTIDE SEQUENCE [LARGE SCALE GENOMIC DNA]</scope>
    <source>
        <strain evidence="1">51987-8</strain>
    </source>
</reference>
<accession>A0A369J0L7</accession>
<dbReference type="EMBL" id="LUEZ02000158">
    <property type="protein sequence ID" value="RDB15541.1"/>
    <property type="molecule type" value="Genomic_DNA"/>
</dbReference>
<sequence>MRVESLYSMPYHRVRIADPPTPPTIIVSIGFIARYRLSLSILHNPALADRVYITLCHLSSIVLMVKSYRAQKYV</sequence>